<gene>
    <name evidence="1" type="ORF">MNBD_GAMMA16-738</name>
</gene>
<evidence type="ECO:0008006" key="2">
    <source>
        <dbReference type="Google" id="ProtNLM"/>
    </source>
</evidence>
<evidence type="ECO:0000313" key="1">
    <source>
        <dbReference type="EMBL" id="VAW84118.1"/>
    </source>
</evidence>
<dbReference type="PANTHER" id="PTHR11102:SF160">
    <property type="entry name" value="ERAD-ASSOCIATED E3 UBIQUITIN-PROTEIN LIGASE COMPONENT HRD3"/>
    <property type="match status" value="1"/>
</dbReference>
<dbReference type="EMBL" id="UOFO01000034">
    <property type="protein sequence ID" value="VAW84118.1"/>
    <property type="molecule type" value="Genomic_DNA"/>
</dbReference>
<dbReference type="Gene3D" id="1.25.40.10">
    <property type="entry name" value="Tetratricopeptide repeat domain"/>
    <property type="match status" value="1"/>
</dbReference>
<protein>
    <recommendedName>
        <fullName evidence="2">Sel1 repeat family protein</fullName>
    </recommendedName>
</protein>
<sequence>MGRLILIGLMGILLSSCSFVPFTSDKIRQLKVNAEQGDPKAQHELGLEYCCGFGAGHDTTIALQWFCKSAIQGYGPAQYEVGRFYGLRMDTHDGESHRQELILAYAWYRLAAENSVPLAAAERDALLKDLSPQEVKTANNHIKLQEPMRCG</sequence>
<dbReference type="SUPFAM" id="SSF81901">
    <property type="entry name" value="HCP-like"/>
    <property type="match status" value="1"/>
</dbReference>
<dbReference type="AlphaFoldDB" id="A0A3B0YTA0"/>
<dbReference type="PANTHER" id="PTHR11102">
    <property type="entry name" value="SEL-1-LIKE PROTEIN"/>
    <property type="match status" value="1"/>
</dbReference>
<name>A0A3B0YTA0_9ZZZZ</name>
<dbReference type="InterPro" id="IPR006597">
    <property type="entry name" value="Sel1-like"/>
</dbReference>
<dbReference type="Pfam" id="PF08238">
    <property type="entry name" value="Sel1"/>
    <property type="match status" value="2"/>
</dbReference>
<dbReference type="PROSITE" id="PS51257">
    <property type="entry name" value="PROKAR_LIPOPROTEIN"/>
    <property type="match status" value="1"/>
</dbReference>
<proteinExistence type="predicted"/>
<accession>A0A3B0YTA0</accession>
<dbReference type="InterPro" id="IPR011990">
    <property type="entry name" value="TPR-like_helical_dom_sf"/>
</dbReference>
<dbReference type="InterPro" id="IPR050767">
    <property type="entry name" value="Sel1_AlgK"/>
</dbReference>
<reference evidence="1" key="1">
    <citation type="submission" date="2018-06" db="EMBL/GenBank/DDBJ databases">
        <authorList>
            <person name="Zhirakovskaya E."/>
        </authorList>
    </citation>
    <scope>NUCLEOTIDE SEQUENCE</scope>
</reference>
<organism evidence="1">
    <name type="scientific">hydrothermal vent metagenome</name>
    <dbReference type="NCBI Taxonomy" id="652676"/>
    <lineage>
        <taxon>unclassified sequences</taxon>
        <taxon>metagenomes</taxon>
        <taxon>ecological metagenomes</taxon>
    </lineage>
</organism>